<feature type="region of interest" description="Disordered" evidence="1">
    <location>
        <begin position="373"/>
        <end position="395"/>
    </location>
</feature>
<dbReference type="Gene3D" id="3.80.10.10">
    <property type="entry name" value="Ribonuclease Inhibitor"/>
    <property type="match status" value="1"/>
</dbReference>
<accession>A0A1E3QIG1</accession>
<dbReference type="RefSeq" id="XP_018982552.1">
    <property type="nucleotide sequence ID" value="XM_019130066.1"/>
</dbReference>
<evidence type="ECO:0000313" key="2">
    <source>
        <dbReference type="EMBL" id="ODQ77224.1"/>
    </source>
</evidence>
<proteinExistence type="predicted"/>
<sequence length="573" mass="63601">MDWSKFVAALITRGGIEEIILSGCKIPDVKLFAEFMESAVPLQTVRLGLAHNGLTQRHLELLADWLGRPENLKVIRGLDLGYNDLSATLPLLTAAARKQVLSQFKDSQLSLISLNSTNLSNLKDTEELVTVGSQLPDLKYFDLSGNKKLFPGLIDHLTYNLPLFPNLARLNLDYNDLDPTSIIRLAEVLPLCLKLNYVSLVGNKLTGPCVAALTAALKASSSIIMLDIDYDQIPVQLKEKIGLLTMKNTEKLMRARVSDANSPFETAARSLTAQIIDFFKDFNSDEEFALSHHDITVFLTQCRAVRRNLHDLMTALFKLQLKDALSTEGKETLIRLCFFDSSIERALNLLKHRLVKSDGTKAELLMDYSTKLDLNGQTEPGNDDSDGSLDESNLNGIAPVIDNSNARYVYELRTEDNNKLSHFKHTDEPVQEIPRTSVSTRVNTLADEGEGKALKISTMFPHTHMDMNFCDVSGDVIRARLEDTESTEVIAYLKTLKESGISLESLFQKVCPNEKETLTVEKLRNVAATMGSEKLEERRSSVSSVSDDDALNDAYDELLNGLVKVKTGTAGTE</sequence>
<dbReference type="GeneID" id="30147919"/>
<evidence type="ECO:0000313" key="3">
    <source>
        <dbReference type="Proteomes" id="UP000094336"/>
    </source>
</evidence>
<dbReference type="Proteomes" id="UP000094336">
    <property type="component" value="Unassembled WGS sequence"/>
</dbReference>
<keyword evidence="3" id="KW-1185">Reference proteome</keyword>
<evidence type="ECO:0000256" key="1">
    <source>
        <dbReference type="SAM" id="MobiDB-lite"/>
    </source>
</evidence>
<dbReference type="AlphaFoldDB" id="A0A1E3QIG1"/>
<dbReference type="EMBL" id="KV454442">
    <property type="protein sequence ID" value="ODQ77224.1"/>
    <property type="molecule type" value="Genomic_DNA"/>
</dbReference>
<gene>
    <name evidence="2" type="ORF">BABINDRAFT_163725</name>
</gene>
<organism evidence="2 3">
    <name type="scientific">Babjeviella inositovora NRRL Y-12698</name>
    <dbReference type="NCBI Taxonomy" id="984486"/>
    <lineage>
        <taxon>Eukaryota</taxon>
        <taxon>Fungi</taxon>
        <taxon>Dikarya</taxon>
        <taxon>Ascomycota</taxon>
        <taxon>Saccharomycotina</taxon>
        <taxon>Pichiomycetes</taxon>
        <taxon>Serinales incertae sedis</taxon>
        <taxon>Babjeviella</taxon>
    </lineage>
</organism>
<dbReference type="InterPro" id="IPR032675">
    <property type="entry name" value="LRR_dom_sf"/>
</dbReference>
<protein>
    <submittedName>
        <fullName evidence="2">Uncharacterized protein</fullName>
    </submittedName>
</protein>
<dbReference type="SUPFAM" id="SSF52047">
    <property type="entry name" value="RNI-like"/>
    <property type="match status" value="1"/>
</dbReference>
<dbReference type="STRING" id="984486.A0A1E3QIG1"/>
<name>A0A1E3QIG1_9ASCO</name>
<reference evidence="3" key="1">
    <citation type="submission" date="2016-05" db="EMBL/GenBank/DDBJ databases">
        <title>Comparative genomics of biotechnologically important yeasts.</title>
        <authorList>
            <consortium name="DOE Joint Genome Institute"/>
            <person name="Riley R."/>
            <person name="Haridas S."/>
            <person name="Wolfe K.H."/>
            <person name="Lopes M.R."/>
            <person name="Hittinger C.T."/>
            <person name="Goker M."/>
            <person name="Salamov A."/>
            <person name="Wisecaver J."/>
            <person name="Long T.M."/>
            <person name="Aerts A.L."/>
            <person name="Barry K."/>
            <person name="Choi C."/>
            <person name="Clum A."/>
            <person name="Coughlan A.Y."/>
            <person name="Deshpande S."/>
            <person name="Douglass A.P."/>
            <person name="Hanson S.J."/>
            <person name="Klenk H.-P."/>
            <person name="Labutti K."/>
            <person name="Lapidus A."/>
            <person name="Lindquist E."/>
            <person name="Lipzen A."/>
            <person name="Meier-Kolthoff J.P."/>
            <person name="Ohm R.A."/>
            <person name="Otillar R.P."/>
            <person name="Pangilinan J."/>
            <person name="Peng Y."/>
            <person name="Rokas A."/>
            <person name="Rosa C.A."/>
            <person name="Scheuner C."/>
            <person name="Sibirny A.A."/>
            <person name="Slot J.C."/>
            <person name="Stielow J.B."/>
            <person name="Sun H."/>
            <person name="Kurtzman C.P."/>
            <person name="Blackwell M."/>
            <person name="Grigoriev I.V."/>
            <person name="Jeffries T.W."/>
        </authorList>
    </citation>
    <scope>NUCLEOTIDE SEQUENCE [LARGE SCALE GENOMIC DNA]</scope>
    <source>
        <strain evidence="3">NRRL Y-12698</strain>
    </source>
</reference>
<dbReference type="OrthoDB" id="8436363at2759"/>